<feature type="compositionally biased region" description="Basic and acidic residues" evidence="1">
    <location>
        <begin position="107"/>
        <end position="166"/>
    </location>
</feature>
<name>A0AAE1C5I8_9PEZI</name>
<organism evidence="2 3">
    <name type="scientific">Recurvomyces mirabilis</name>
    <dbReference type="NCBI Taxonomy" id="574656"/>
    <lineage>
        <taxon>Eukaryota</taxon>
        <taxon>Fungi</taxon>
        <taxon>Dikarya</taxon>
        <taxon>Ascomycota</taxon>
        <taxon>Pezizomycotina</taxon>
        <taxon>Dothideomycetes</taxon>
        <taxon>Dothideomycetidae</taxon>
        <taxon>Mycosphaerellales</taxon>
        <taxon>Teratosphaeriaceae</taxon>
        <taxon>Recurvomyces</taxon>
    </lineage>
</organism>
<feature type="compositionally biased region" description="Basic and acidic residues" evidence="1">
    <location>
        <begin position="1081"/>
        <end position="1091"/>
    </location>
</feature>
<sequence>MHRLGALSTPVRSFIREFGGARSGRSSLPFRSRSERLLIVGCVSFAGVAGWNQRRLNHNTGQIEYLPLGGDNEYRTGLGAKELTGGHGAEASGTTPERIQAVSEILENGRDSNRELESSTDKHTHWHSARPDARNTPERSDIDDHRGGALPGHDGEWRGERGDRTARGSKARAATGRSEGEVAEDEGASAVPAPSLIRRTHVSQEKSEHLARDELGRLKSRQKEDMQNSRQASSIEEAVASASWRKLDRSHQPRMRQAVHDYPRKYFTQGKEHEKSKVLKQVRRVQIQTERHKYLDELDHAQWFRDIIEQLGKATPTGAQHYARKKEIARLPPGVKVWFNGNSGEAVLEIMQRTGCHIQIIPMRTDSGMDLAGLVANEGVAMSTHGGFSELSMFGTPAENAAALALLPDLVKTIRKDEENASKNMREYDIRTEGAHRVTTLEDDTKDGEEQPEGIKDDSSQSDAPRLRGYWLRQSPDINRVIRARTSNHADSKTTFIRPEKLSCITLTSYLTDLTAVPAPLIGRSNAGLHEPGAVQTDSLKQQTISEILAIFSEPATSYSISTEAVDIALALCVRYSDFAALRSLLNILEKVPEYSLTAKNYDIALAAAASNDDVHNFRLVLRTMLQQKIQPSGRTWLSLYRLVCRRFPNTKSPKLVLRFMGAKGILNNVEHMQEAVKTTLGRSLTFFLNGEGADATIEEFVARLDGKYAVLPDPGPRSTQHITAKAPRPWLSKTAANIMAKSLLDRGRTGDALRVMQLLEGAGHHVGIDTINIFLGAAKRSRDPSFAVAILRNFEHALTRQDKLRVRLDEMSYSMLFSIAWRKKCLNMLRGIWRYACCTGQVDHAMAARVHDSLLAYLPPNRSRETKVYNEKKLREAVKNVRGGDQKRQSAQEQIGRHLEHQGLRSGEMFFALAGKFVVGVSNHAWQVKEPSLEIHDDNVDVFGRAVDPSAEKSGALPMGESVPDEHHNHSSPPSLHAATQAWKSVDPGTIIDWILHPQEEEILALACQPRTIALPSIDLSAEAIPDREREAHRRRYRELSSFRNEDMRAPTSYRPYVPFATLLDQAWQKDMRWHDRGLGMGGRGEEGKAARKRLLGSDVSEEEKAESWKGLLRDVMEHGIFVPVVVGDAVR</sequence>
<dbReference type="AlphaFoldDB" id="A0AAE1C5I8"/>
<evidence type="ECO:0000256" key="1">
    <source>
        <dbReference type="SAM" id="MobiDB-lite"/>
    </source>
</evidence>
<feature type="compositionally biased region" description="Acidic residues" evidence="1">
    <location>
        <begin position="441"/>
        <end position="452"/>
    </location>
</feature>
<dbReference type="EMBL" id="JAUTXT010000003">
    <property type="protein sequence ID" value="KAK3678827.1"/>
    <property type="molecule type" value="Genomic_DNA"/>
</dbReference>
<accession>A0AAE1C5I8</accession>
<protein>
    <submittedName>
        <fullName evidence="2">Uncharacterized protein</fullName>
    </submittedName>
</protein>
<feature type="region of interest" description="Disordered" evidence="1">
    <location>
        <begin position="107"/>
        <end position="237"/>
    </location>
</feature>
<feature type="region of interest" description="Disordered" evidence="1">
    <location>
        <begin position="1081"/>
        <end position="1100"/>
    </location>
</feature>
<comment type="caution">
    <text evidence="2">The sequence shown here is derived from an EMBL/GenBank/DDBJ whole genome shotgun (WGS) entry which is preliminary data.</text>
</comment>
<feature type="region of interest" description="Disordered" evidence="1">
    <location>
        <begin position="952"/>
        <end position="980"/>
    </location>
</feature>
<evidence type="ECO:0000313" key="3">
    <source>
        <dbReference type="Proteomes" id="UP001274830"/>
    </source>
</evidence>
<reference evidence="2" key="1">
    <citation type="submission" date="2023-07" db="EMBL/GenBank/DDBJ databases">
        <title>Black Yeasts Isolated from many extreme environments.</title>
        <authorList>
            <person name="Coleine C."/>
            <person name="Stajich J.E."/>
            <person name="Selbmann L."/>
        </authorList>
    </citation>
    <scope>NUCLEOTIDE SEQUENCE</scope>
    <source>
        <strain evidence="2">CCFEE 5485</strain>
    </source>
</reference>
<gene>
    <name evidence="2" type="ORF">LTR78_001280</name>
</gene>
<feature type="region of interest" description="Disordered" evidence="1">
    <location>
        <begin position="432"/>
        <end position="465"/>
    </location>
</feature>
<dbReference type="Proteomes" id="UP001274830">
    <property type="component" value="Unassembled WGS sequence"/>
</dbReference>
<feature type="compositionally biased region" description="Basic and acidic residues" evidence="1">
    <location>
        <begin position="202"/>
        <end position="227"/>
    </location>
</feature>
<evidence type="ECO:0000313" key="2">
    <source>
        <dbReference type="EMBL" id="KAK3678827.1"/>
    </source>
</evidence>
<keyword evidence="3" id="KW-1185">Reference proteome</keyword>
<proteinExistence type="predicted"/>